<name>A0A7W8DZU9_9BRAD</name>
<dbReference type="AlphaFoldDB" id="A0A7W8DZU9"/>
<organism evidence="1 2">
    <name type="scientific">Rhodopseudomonas rhenobacensis</name>
    <dbReference type="NCBI Taxonomy" id="87461"/>
    <lineage>
        <taxon>Bacteria</taxon>
        <taxon>Pseudomonadati</taxon>
        <taxon>Pseudomonadota</taxon>
        <taxon>Alphaproteobacteria</taxon>
        <taxon>Hyphomicrobiales</taxon>
        <taxon>Nitrobacteraceae</taxon>
        <taxon>Rhodopseudomonas</taxon>
    </lineage>
</organism>
<accession>A0A7W8DZU9</accession>
<sequence>MSIAGHPGSVRLKRLLAVVVLGSALGLAAVPPAEAARLRLRATMERYSGNPAYLAVYVTDAKGHFMATVQIFGDKVQYYPHLSHWMRAVGPQSVALDGITGASVGSGRGLDVSVEVADALIGAGLQLRVDAAAENIADDPAEIIIPLEPAAAGRDATGRGLIARFRFDM</sequence>
<dbReference type="Pfam" id="PF10029">
    <property type="entry name" value="DUF2271"/>
    <property type="match status" value="1"/>
</dbReference>
<dbReference type="RefSeq" id="WP_184258860.1">
    <property type="nucleotide sequence ID" value="NZ_JACHIH010000019.1"/>
</dbReference>
<proteinExistence type="predicted"/>
<dbReference type="InterPro" id="IPR014469">
    <property type="entry name" value="DUF2271"/>
</dbReference>
<keyword evidence="2" id="KW-1185">Reference proteome</keyword>
<reference evidence="1 2" key="1">
    <citation type="submission" date="2020-08" db="EMBL/GenBank/DDBJ databases">
        <title>Genomic Encyclopedia of Type Strains, Phase IV (KMG-IV): sequencing the most valuable type-strain genomes for metagenomic binning, comparative biology and taxonomic classification.</title>
        <authorList>
            <person name="Goeker M."/>
        </authorList>
    </citation>
    <scope>NUCLEOTIDE SEQUENCE [LARGE SCALE GENOMIC DNA]</scope>
    <source>
        <strain evidence="1 2">DSM 12706</strain>
    </source>
</reference>
<comment type="caution">
    <text evidence="1">The sequence shown here is derived from an EMBL/GenBank/DDBJ whole genome shotgun (WGS) entry which is preliminary data.</text>
</comment>
<evidence type="ECO:0000313" key="2">
    <source>
        <dbReference type="Proteomes" id="UP000542353"/>
    </source>
</evidence>
<dbReference type="EMBL" id="JACHIH010000019">
    <property type="protein sequence ID" value="MBB5048275.1"/>
    <property type="molecule type" value="Genomic_DNA"/>
</dbReference>
<evidence type="ECO:0000313" key="1">
    <source>
        <dbReference type="EMBL" id="MBB5048275.1"/>
    </source>
</evidence>
<dbReference type="Proteomes" id="UP000542353">
    <property type="component" value="Unassembled WGS sequence"/>
</dbReference>
<gene>
    <name evidence="1" type="ORF">HNR60_003038</name>
</gene>
<protein>
    <recommendedName>
        <fullName evidence="3">DUF2271 domain-containing protein</fullName>
    </recommendedName>
</protein>
<evidence type="ECO:0008006" key="3">
    <source>
        <dbReference type="Google" id="ProtNLM"/>
    </source>
</evidence>